<accession>A0ABT7ZSM8</accession>
<protein>
    <submittedName>
        <fullName evidence="1">Uncharacterized protein</fullName>
    </submittedName>
</protein>
<gene>
    <name evidence="1" type="ORF">QMA06_04670</name>
</gene>
<reference evidence="1 2" key="1">
    <citation type="journal article" date="2023" name="Int. J. Syst. Evol. Microbiol.">
        <title>Winogradskyella bathintestinalis sp. nov., isolated from the intestine of the deep-sea loosejaw dragonfish, Malacosteus niger.</title>
        <authorList>
            <person name="Uniacke-Lowe S."/>
            <person name="Johnson C.N."/>
            <person name="Stanton C."/>
            <person name="Hill C."/>
            <person name="Ross P."/>
        </authorList>
    </citation>
    <scope>NUCLEOTIDE SEQUENCE [LARGE SCALE GENOMIC DNA]</scope>
    <source>
        <strain evidence="1 2">APC 3343</strain>
    </source>
</reference>
<name>A0ABT7ZSM8_9FLAO</name>
<dbReference type="EMBL" id="JASDDK010000001">
    <property type="protein sequence ID" value="MDN3492003.1"/>
    <property type="molecule type" value="Genomic_DNA"/>
</dbReference>
<organism evidence="1 2">
    <name type="scientific">Winogradskyella bathintestinalis</name>
    <dbReference type="NCBI Taxonomy" id="3035208"/>
    <lineage>
        <taxon>Bacteria</taxon>
        <taxon>Pseudomonadati</taxon>
        <taxon>Bacteroidota</taxon>
        <taxon>Flavobacteriia</taxon>
        <taxon>Flavobacteriales</taxon>
        <taxon>Flavobacteriaceae</taxon>
        <taxon>Winogradskyella</taxon>
    </lineage>
</organism>
<keyword evidence="2" id="KW-1185">Reference proteome</keyword>
<evidence type="ECO:0000313" key="2">
    <source>
        <dbReference type="Proteomes" id="UP001231197"/>
    </source>
</evidence>
<proteinExistence type="predicted"/>
<dbReference type="RefSeq" id="WP_290205688.1">
    <property type="nucleotide sequence ID" value="NZ_JASDDK010000001.1"/>
</dbReference>
<sequence length="215" mass="25468">MAIVLTSVAMSQQKIHIDEKGNTVSASYFQEKWRHQDLGLSRWDSIGSDGKRYNTLKEDLYRYGKFDYSDIKTEIENITSLKISDSSLLIIEYYYKNDLCTDTRNNRWTRTKINSRKKFTNPIRTKLNKKDIIFICLFEKGIELNNKRNKLNEYFFLDRNNYFRTHIFLKSTLCGSYAAIRPNGETLLRNGEYRADLFAEHLKSENWTLFFGSKD</sequence>
<dbReference type="Proteomes" id="UP001231197">
    <property type="component" value="Unassembled WGS sequence"/>
</dbReference>
<comment type="caution">
    <text evidence="1">The sequence shown here is derived from an EMBL/GenBank/DDBJ whole genome shotgun (WGS) entry which is preliminary data.</text>
</comment>
<evidence type="ECO:0000313" key="1">
    <source>
        <dbReference type="EMBL" id="MDN3492003.1"/>
    </source>
</evidence>